<dbReference type="AlphaFoldDB" id="A0A8J7K5T3"/>
<evidence type="ECO:0000313" key="1">
    <source>
        <dbReference type="EMBL" id="MBE9397445.1"/>
    </source>
</evidence>
<dbReference type="RefSeq" id="WP_193952989.1">
    <property type="nucleotide sequence ID" value="NZ_JADEYS010000007.1"/>
</dbReference>
<protein>
    <submittedName>
        <fullName evidence="1">Uncharacterized protein</fullName>
    </submittedName>
</protein>
<sequence>MHIQAFTAVLPNNPELAETRYSDCGRPLDIDVLLQDFEPVFEKESIRTANGEFNIGGIQITDTTPGALINKSMHCRDRLLRIICACYHSGKSIEDTAERIADYDLRYHHSGNGINNAPTLLTTTSIQNSEERRLEISELSRTLWNSFLVSSVAYLVRIHHEKNVLAVLAQFLT</sequence>
<organism evidence="1 2">
    <name type="scientific">Pontibacterium sinense</name>
    <dbReference type="NCBI Taxonomy" id="2781979"/>
    <lineage>
        <taxon>Bacteria</taxon>
        <taxon>Pseudomonadati</taxon>
        <taxon>Pseudomonadota</taxon>
        <taxon>Gammaproteobacteria</taxon>
        <taxon>Oceanospirillales</taxon>
        <taxon>Oceanospirillaceae</taxon>
        <taxon>Pontibacterium</taxon>
    </lineage>
</organism>
<comment type="caution">
    <text evidence="1">The sequence shown here is derived from an EMBL/GenBank/DDBJ whole genome shotgun (WGS) entry which is preliminary data.</text>
</comment>
<keyword evidence="2" id="KW-1185">Reference proteome</keyword>
<name>A0A8J7K5T3_9GAMM</name>
<gene>
    <name evidence="1" type="ORF">IOQ59_09245</name>
</gene>
<dbReference type="Proteomes" id="UP000640333">
    <property type="component" value="Unassembled WGS sequence"/>
</dbReference>
<accession>A0A8J7K5T3</accession>
<reference evidence="1" key="1">
    <citation type="submission" date="2020-10" db="EMBL/GenBank/DDBJ databases">
        <title>Bacterium isolated from coastal waters sediment.</title>
        <authorList>
            <person name="Chen R.-J."/>
            <person name="Lu D.-C."/>
            <person name="Zhu K.-L."/>
            <person name="Du Z.-J."/>
        </authorList>
    </citation>
    <scope>NUCLEOTIDE SEQUENCE</scope>
    <source>
        <strain evidence="1">N1Y112</strain>
    </source>
</reference>
<evidence type="ECO:0000313" key="2">
    <source>
        <dbReference type="Proteomes" id="UP000640333"/>
    </source>
</evidence>
<proteinExistence type="predicted"/>
<dbReference type="EMBL" id="JADEYS010000007">
    <property type="protein sequence ID" value="MBE9397445.1"/>
    <property type="molecule type" value="Genomic_DNA"/>
</dbReference>